<sequence length="514" mass="56121">MNKTPAIPGGFDETYDVVVVGFGLAGGIAAISAHDQGARVLLLEKMPDPGGISICAGGGVRTVTDLPRGRLYLREAAGPDVPDAVLDALAEGMAGLEDYLRELATVDGARIERRERGGNYPFPGHDALGILEVAEIPGFDAAREYPHVRGRLLGPNLFKLVHDNVRARDIEVRLGCAAERLVTDAEGAVIGLSARAAGRPLRIAARRGVVLASGGFEAAPEMQRKYWQIRPVLPAATRGNTGDGIRMAQAVGADLWHMWHFHGSYGFRHCDPDYPFAIRVKRLPDWTPRIREPEVPMSWIMLDQSGRRFMNEYHPYLQDTGHRPLDQFDPVTQGFPKIPAFLVVDEEGRKLYPLGQAVLNDRDVQPYAWSADNLREVENGILRKADSIEELAGLLGADPAVLAASLERWNRQCERGLDDDHGRPPASMTPVRSAPFYVGKLWPLVNNTQGGPVHDARQRILDSFGEPIARLYAAGELGSIWGFLYLGAGNLAECFVSGRIAGAHAACLPSWQDS</sequence>
<keyword evidence="3" id="KW-0274">FAD</keyword>
<dbReference type="GO" id="GO:0008202">
    <property type="term" value="P:steroid metabolic process"/>
    <property type="evidence" value="ECO:0007669"/>
    <property type="project" value="UniProtKB-ARBA"/>
</dbReference>
<dbReference type="InterPro" id="IPR050315">
    <property type="entry name" value="FAD-oxidoreductase_2"/>
</dbReference>
<dbReference type="Gene3D" id="3.50.50.60">
    <property type="entry name" value="FAD/NAD(P)-binding domain"/>
    <property type="match status" value="1"/>
</dbReference>
<dbReference type="PANTHER" id="PTHR43400">
    <property type="entry name" value="FUMARATE REDUCTASE"/>
    <property type="match status" value="1"/>
</dbReference>
<evidence type="ECO:0000313" key="7">
    <source>
        <dbReference type="Proteomes" id="UP000002424"/>
    </source>
</evidence>
<keyword evidence="2" id="KW-0285">Flavoprotein</keyword>
<evidence type="ECO:0000256" key="2">
    <source>
        <dbReference type="ARBA" id="ARBA00022630"/>
    </source>
</evidence>
<dbReference type="RefSeq" id="WP_012700736.1">
    <property type="nucleotide sequence ID" value="NC_012560.1"/>
</dbReference>
<dbReference type="HOGENOM" id="CLU_011398_4_3_6"/>
<dbReference type="AlphaFoldDB" id="C1DFD0"/>
<dbReference type="SUPFAM" id="SSF51905">
    <property type="entry name" value="FAD/NAD(P)-binding domain"/>
    <property type="match status" value="1"/>
</dbReference>
<evidence type="ECO:0000256" key="3">
    <source>
        <dbReference type="ARBA" id="ARBA00022827"/>
    </source>
</evidence>
<organism evidence="6 7">
    <name type="scientific">Azotobacter vinelandii (strain DJ / ATCC BAA-1303)</name>
    <dbReference type="NCBI Taxonomy" id="322710"/>
    <lineage>
        <taxon>Bacteria</taxon>
        <taxon>Pseudomonadati</taxon>
        <taxon>Pseudomonadota</taxon>
        <taxon>Gammaproteobacteria</taxon>
        <taxon>Pseudomonadales</taxon>
        <taxon>Pseudomonadaceae</taxon>
        <taxon>Azotobacter</taxon>
    </lineage>
</organism>
<dbReference type="InterPro" id="IPR003953">
    <property type="entry name" value="FAD-dep_OxRdtase_2_FAD-bd"/>
</dbReference>
<comment type="cofactor">
    <cofactor evidence="1">
        <name>FAD</name>
        <dbReference type="ChEBI" id="CHEBI:57692"/>
    </cofactor>
</comment>
<keyword evidence="4" id="KW-0560">Oxidoreductase</keyword>
<proteinExistence type="predicted"/>
<reference evidence="6 7" key="1">
    <citation type="journal article" date="2009" name="J. Bacteriol.">
        <title>Genome sequence of Azotobacter vinelandii, an obligate aerobe specialized to support diverse anaerobic metabolic processes.</title>
        <authorList>
            <person name="Setubal J.C."/>
            <person name="dos Santos P."/>
            <person name="Goldman B.S."/>
            <person name="Ertesvag H."/>
            <person name="Espin G."/>
            <person name="Rubio L.M."/>
            <person name="Valla S."/>
            <person name="Almeida N.F."/>
            <person name="Balasubramanian D."/>
            <person name="Cromes L."/>
            <person name="Curatti L."/>
            <person name="Du Z."/>
            <person name="Godsy E."/>
            <person name="Goodner B."/>
            <person name="Hellner-Burris K."/>
            <person name="Hernandez J.A."/>
            <person name="Houmiel K."/>
            <person name="Imperial J."/>
            <person name="Kennedy C."/>
            <person name="Larson T.J."/>
            <person name="Latreille P."/>
            <person name="Ligon L.S."/>
            <person name="Lu J."/>
            <person name="Maerk M."/>
            <person name="Miller N.M."/>
            <person name="Norton S."/>
            <person name="O'Carroll I.P."/>
            <person name="Paulsen I."/>
            <person name="Raulfs E.C."/>
            <person name="Roemer R."/>
            <person name="Rosser J."/>
            <person name="Segura D."/>
            <person name="Slater S."/>
            <person name="Stricklin S.L."/>
            <person name="Studholme D.J."/>
            <person name="Sun J."/>
            <person name="Viana C.J."/>
            <person name="Wallin E."/>
            <person name="Wang B."/>
            <person name="Wheeler C."/>
            <person name="Zhu H."/>
            <person name="Dean D.R."/>
            <person name="Dixon R."/>
            <person name="Wood D."/>
        </authorList>
    </citation>
    <scope>NUCLEOTIDE SEQUENCE [LARGE SCALE GENOMIC DNA]</scope>
    <source>
        <strain evidence="7">DJ / ATCC BAA-1303</strain>
    </source>
</reference>
<keyword evidence="7" id="KW-1185">Reference proteome</keyword>
<dbReference type="EnsemblBacteria" id="ACO78333">
    <property type="protein sequence ID" value="ACO78333"/>
    <property type="gene ID" value="Avin_21320"/>
</dbReference>
<dbReference type="SUPFAM" id="SSF56425">
    <property type="entry name" value="Succinate dehydrogenase/fumarate reductase flavoprotein, catalytic domain"/>
    <property type="match status" value="1"/>
</dbReference>
<name>C1DFD0_AZOVD</name>
<evidence type="ECO:0000313" key="6">
    <source>
        <dbReference type="EMBL" id="ACO78333.1"/>
    </source>
</evidence>
<dbReference type="InterPro" id="IPR036188">
    <property type="entry name" value="FAD/NAD-bd_sf"/>
</dbReference>
<dbReference type="STRING" id="322710.Avin_21320"/>
<evidence type="ECO:0000256" key="1">
    <source>
        <dbReference type="ARBA" id="ARBA00001974"/>
    </source>
</evidence>
<dbReference type="Gene3D" id="3.90.700.10">
    <property type="entry name" value="Succinate dehydrogenase/fumarate reductase flavoprotein, catalytic domain"/>
    <property type="match status" value="1"/>
</dbReference>
<dbReference type="Pfam" id="PF00890">
    <property type="entry name" value="FAD_binding_2"/>
    <property type="match status" value="2"/>
</dbReference>
<dbReference type="InterPro" id="IPR027477">
    <property type="entry name" value="Succ_DH/fumarate_Rdtase_cat_sf"/>
</dbReference>
<feature type="domain" description="FAD-dependent oxidoreductase 2 FAD-binding" evidence="5">
    <location>
        <begin position="300"/>
        <end position="490"/>
    </location>
</feature>
<accession>C1DFD0</accession>
<gene>
    <name evidence="6" type="ordered locus">Avin_21320</name>
</gene>
<dbReference type="eggNOG" id="COG1053">
    <property type="taxonomic scope" value="Bacteria"/>
</dbReference>
<dbReference type="OrthoDB" id="9813348at2"/>
<dbReference type="GeneID" id="88185349"/>
<dbReference type="KEGG" id="avn:Avin_21320"/>
<dbReference type="GO" id="GO:0016491">
    <property type="term" value="F:oxidoreductase activity"/>
    <property type="evidence" value="ECO:0007669"/>
    <property type="project" value="UniProtKB-KW"/>
</dbReference>
<dbReference type="Proteomes" id="UP000002424">
    <property type="component" value="Chromosome"/>
</dbReference>
<dbReference type="PANTHER" id="PTHR43400:SF10">
    <property type="entry name" value="3-OXOSTEROID 1-DEHYDROGENASE"/>
    <property type="match status" value="1"/>
</dbReference>
<dbReference type="EMBL" id="CP001157">
    <property type="protein sequence ID" value="ACO78333.1"/>
    <property type="molecule type" value="Genomic_DNA"/>
</dbReference>
<evidence type="ECO:0000259" key="5">
    <source>
        <dbReference type="Pfam" id="PF00890"/>
    </source>
</evidence>
<evidence type="ECO:0000256" key="4">
    <source>
        <dbReference type="ARBA" id="ARBA00023002"/>
    </source>
</evidence>
<protein>
    <submittedName>
        <fullName evidence="6">Fumarate reductase/succinate dehyfrogenase, flavoprotein subunit</fullName>
    </submittedName>
</protein>
<feature type="domain" description="FAD-dependent oxidoreductase 2 FAD-binding" evidence="5">
    <location>
        <begin position="16"/>
        <end position="260"/>
    </location>
</feature>